<comment type="pathway">
    <text evidence="4 19">Cell wall biogenesis; peptidoglycan biosynthesis.</text>
</comment>
<evidence type="ECO:0000313" key="22">
    <source>
        <dbReference type="Proteomes" id="UP001058098"/>
    </source>
</evidence>
<evidence type="ECO:0000256" key="17">
    <source>
        <dbReference type="ARBA" id="ARBA00031026"/>
    </source>
</evidence>
<evidence type="ECO:0000256" key="16">
    <source>
        <dbReference type="ARBA" id="ARBA00023316"/>
    </source>
</evidence>
<reference evidence="21" key="1">
    <citation type="submission" date="2020-09" db="EMBL/GenBank/DDBJ databases">
        <title>Rhizobia associated with sainfoin plants.</title>
        <authorList>
            <person name="Asharfi S."/>
            <person name="Kuzmanovic N."/>
            <person name="Bunk B."/>
            <person name="Sproeer C."/>
            <person name="Becker M."/>
            <person name="Thuenen T."/>
        </authorList>
    </citation>
    <scope>NUCLEOTIDE SEQUENCE</scope>
    <source>
        <strain evidence="21">OM4</strain>
    </source>
</reference>
<evidence type="ECO:0000256" key="15">
    <source>
        <dbReference type="ARBA" id="ARBA00023306"/>
    </source>
</evidence>
<dbReference type="InterPro" id="IPR006094">
    <property type="entry name" value="Oxid_FAD_bind_N"/>
</dbReference>
<dbReference type="InterPro" id="IPR003170">
    <property type="entry name" value="MurB"/>
</dbReference>
<evidence type="ECO:0000313" key="21">
    <source>
        <dbReference type="EMBL" id="UVC18597.1"/>
    </source>
</evidence>
<evidence type="ECO:0000256" key="19">
    <source>
        <dbReference type="HAMAP-Rule" id="MF_00037"/>
    </source>
</evidence>
<evidence type="ECO:0000256" key="5">
    <source>
        <dbReference type="ARBA" id="ARBA00012518"/>
    </source>
</evidence>
<keyword evidence="13 19" id="KW-0573">Peptidoglycan synthesis</keyword>
<protein>
    <recommendedName>
        <fullName evidence="6 19">UDP-N-acetylenolpyruvoylglucosamine reductase</fullName>
        <ecNumber evidence="5 19">1.3.1.98</ecNumber>
    </recommendedName>
    <alternativeName>
        <fullName evidence="17 19">UDP-N-acetylmuramate dehydrogenase</fullName>
    </alternativeName>
</protein>
<dbReference type="SUPFAM" id="SSF56194">
    <property type="entry name" value="Uridine diphospho-N-Acetylenolpyruvylglucosamine reductase, MurB, C-terminal domain"/>
    <property type="match status" value="1"/>
</dbReference>
<dbReference type="PANTHER" id="PTHR21071">
    <property type="entry name" value="UDP-N-ACETYLENOLPYRUVOYLGLUCOSAMINE REDUCTASE"/>
    <property type="match status" value="1"/>
</dbReference>
<dbReference type="Gene3D" id="3.30.465.10">
    <property type="match status" value="1"/>
</dbReference>
<evidence type="ECO:0000256" key="4">
    <source>
        <dbReference type="ARBA" id="ARBA00004752"/>
    </source>
</evidence>
<evidence type="ECO:0000256" key="2">
    <source>
        <dbReference type="ARBA" id="ARBA00003921"/>
    </source>
</evidence>
<dbReference type="Gene3D" id="3.90.78.10">
    <property type="entry name" value="UDP-N-acetylenolpyruvoylglucosamine reductase, C-terminal domain"/>
    <property type="match status" value="1"/>
</dbReference>
<evidence type="ECO:0000256" key="18">
    <source>
        <dbReference type="ARBA" id="ARBA00048914"/>
    </source>
</evidence>
<dbReference type="EC" id="1.3.1.98" evidence="5 19"/>
<proteinExistence type="inferred from homology"/>
<evidence type="ECO:0000256" key="9">
    <source>
        <dbReference type="ARBA" id="ARBA00022630"/>
    </source>
</evidence>
<evidence type="ECO:0000256" key="10">
    <source>
        <dbReference type="ARBA" id="ARBA00022827"/>
    </source>
</evidence>
<sequence>MMRGQALIDKLGGRLAGLRGRITLNAEMDKMTWFRAGGLADALFQPADEDDLAAFLRAVPEEIPLTIVGIGSNLLVRDGGIAGFVIRLSAKGFGEAEVIAPTTIKAGAAAPDKRLAAVAYQAGIGGFEFYHGIPGAIGGALRMNAGANGVETRERVVEVRALDRKGDVHTLSNADMGYAYRHSAAPAGLIFTSAVFEGVLADKAAIQAAMDAVQHHRETVQPIREKTGGSTFKNPEGTSAWKEIDRAGCRGLMIGGAQMSPMHCNFMINTGTATGYDLEYLGETVRTRVLEKSGIRLHWEIKRIGNFRPGHEVQEFLGQLL</sequence>
<feature type="active site" evidence="19">
    <location>
        <position position="300"/>
    </location>
</feature>
<comment type="subcellular location">
    <subcellularLocation>
        <location evidence="3 19">Cytoplasm</location>
    </subcellularLocation>
</comment>
<dbReference type="InterPro" id="IPR036635">
    <property type="entry name" value="MurB_C_sf"/>
</dbReference>
<feature type="domain" description="FAD-binding PCMH-type" evidence="20">
    <location>
        <begin position="36"/>
        <end position="216"/>
    </location>
</feature>
<keyword evidence="11 19" id="KW-0521">NADP</keyword>
<evidence type="ECO:0000256" key="1">
    <source>
        <dbReference type="ARBA" id="ARBA00001974"/>
    </source>
</evidence>
<evidence type="ECO:0000256" key="12">
    <source>
        <dbReference type="ARBA" id="ARBA00022960"/>
    </source>
</evidence>
<dbReference type="PROSITE" id="PS51387">
    <property type="entry name" value="FAD_PCMH"/>
    <property type="match status" value="1"/>
</dbReference>
<dbReference type="SUPFAM" id="SSF56176">
    <property type="entry name" value="FAD-binding/transporter-associated domain-like"/>
    <property type="match status" value="1"/>
</dbReference>
<dbReference type="NCBIfam" id="TIGR00179">
    <property type="entry name" value="murB"/>
    <property type="match status" value="1"/>
</dbReference>
<feature type="active site" evidence="19">
    <location>
        <position position="181"/>
    </location>
</feature>
<comment type="cofactor">
    <cofactor evidence="1 19">
        <name>FAD</name>
        <dbReference type="ChEBI" id="CHEBI:57692"/>
    </cofactor>
</comment>
<dbReference type="EMBL" id="CP062229">
    <property type="protein sequence ID" value="UVC18597.1"/>
    <property type="molecule type" value="Genomic_DNA"/>
</dbReference>
<dbReference type="InterPro" id="IPR016167">
    <property type="entry name" value="FAD-bd_PCMH_sub1"/>
</dbReference>
<name>A0ABY5R8M4_9HYPH</name>
<dbReference type="InterPro" id="IPR016166">
    <property type="entry name" value="FAD-bd_PCMH"/>
</dbReference>
<keyword evidence="9 19" id="KW-0285">Flavoprotein</keyword>
<keyword evidence="10 19" id="KW-0274">FAD</keyword>
<evidence type="ECO:0000259" key="20">
    <source>
        <dbReference type="PROSITE" id="PS51387"/>
    </source>
</evidence>
<organism evidence="21 22">
    <name type="scientific">Mesorhizobium onobrychidis</name>
    <dbReference type="NCBI Taxonomy" id="2775404"/>
    <lineage>
        <taxon>Bacteria</taxon>
        <taxon>Pseudomonadati</taxon>
        <taxon>Pseudomonadota</taxon>
        <taxon>Alphaproteobacteria</taxon>
        <taxon>Hyphomicrobiales</taxon>
        <taxon>Phyllobacteriaceae</taxon>
        <taxon>Mesorhizobium</taxon>
    </lineage>
</organism>
<keyword evidence="16 19" id="KW-0961">Cell wall biogenesis/degradation</keyword>
<dbReference type="InterPro" id="IPR036318">
    <property type="entry name" value="FAD-bd_PCMH-like_sf"/>
</dbReference>
<keyword evidence="22" id="KW-1185">Reference proteome</keyword>
<keyword evidence="12 19" id="KW-0133">Cell shape</keyword>
<keyword evidence="14 19" id="KW-0560">Oxidoreductase</keyword>
<evidence type="ECO:0000256" key="3">
    <source>
        <dbReference type="ARBA" id="ARBA00004496"/>
    </source>
</evidence>
<evidence type="ECO:0000256" key="8">
    <source>
        <dbReference type="ARBA" id="ARBA00022618"/>
    </source>
</evidence>
<dbReference type="GO" id="GO:0008762">
    <property type="term" value="F:UDP-N-acetylmuramate dehydrogenase activity"/>
    <property type="evidence" value="ECO:0007669"/>
    <property type="project" value="UniProtKB-EC"/>
</dbReference>
<dbReference type="Gene3D" id="3.30.43.10">
    <property type="entry name" value="Uridine Diphospho-n-acetylenolpyruvylglucosamine Reductase, domain 2"/>
    <property type="match status" value="1"/>
</dbReference>
<dbReference type="NCBIfam" id="NF010480">
    <property type="entry name" value="PRK13905.1"/>
    <property type="match status" value="1"/>
</dbReference>
<comment type="catalytic activity">
    <reaction evidence="18 19">
        <text>UDP-N-acetyl-alpha-D-muramate + NADP(+) = UDP-N-acetyl-3-O-(1-carboxyvinyl)-alpha-D-glucosamine + NADPH + H(+)</text>
        <dbReference type="Rhea" id="RHEA:12248"/>
        <dbReference type="ChEBI" id="CHEBI:15378"/>
        <dbReference type="ChEBI" id="CHEBI:57783"/>
        <dbReference type="ChEBI" id="CHEBI:58349"/>
        <dbReference type="ChEBI" id="CHEBI:68483"/>
        <dbReference type="ChEBI" id="CHEBI:70757"/>
        <dbReference type="EC" id="1.3.1.98"/>
    </reaction>
</comment>
<gene>
    <name evidence="19 21" type="primary">murB</name>
    <name evidence="21" type="ORF">IHQ72_16895</name>
</gene>
<dbReference type="InterPro" id="IPR016169">
    <property type="entry name" value="FAD-bd_PCMH_sub2"/>
</dbReference>
<keyword evidence="7 19" id="KW-0963">Cytoplasm</keyword>
<feature type="active site" description="Proton donor" evidence="19">
    <location>
        <position position="230"/>
    </location>
</feature>
<comment type="similarity">
    <text evidence="19">Belongs to the MurB family.</text>
</comment>
<dbReference type="InterPro" id="IPR011601">
    <property type="entry name" value="MurB_C"/>
</dbReference>
<accession>A0ABY5R8M4</accession>
<dbReference type="Pfam" id="PF02873">
    <property type="entry name" value="MurB_C"/>
    <property type="match status" value="1"/>
</dbReference>
<evidence type="ECO:0000256" key="11">
    <source>
        <dbReference type="ARBA" id="ARBA00022857"/>
    </source>
</evidence>
<dbReference type="Proteomes" id="UP001058098">
    <property type="component" value="Chromosome"/>
</dbReference>
<keyword evidence="8 19" id="KW-0132">Cell division</keyword>
<dbReference type="RefSeq" id="WP_258123488.1">
    <property type="nucleotide sequence ID" value="NZ_CP062229.1"/>
</dbReference>
<dbReference type="PANTHER" id="PTHR21071:SF4">
    <property type="entry name" value="UDP-N-ACETYLENOLPYRUVOYLGLUCOSAMINE REDUCTASE"/>
    <property type="match status" value="1"/>
</dbReference>
<dbReference type="HAMAP" id="MF_00037">
    <property type="entry name" value="MurB"/>
    <property type="match status" value="1"/>
</dbReference>
<dbReference type="Pfam" id="PF01565">
    <property type="entry name" value="FAD_binding_4"/>
    <property type="match status" value="1"/>
</dbReference>
<evidence type="ECO:0000256" key="14">
    <source>
        <dbReference type="ARBA" id="ARBA00023002"/>
    </source>
</evidence>
<evidence type="ECO:0000256" key="6">
    <source>
        <dbReference type="ARBA" id="ARBA00015188"/>
    </source>
</evidence>
<evidence type="ECO:0000256" key="13">
    <source>
        <dbReference type="ARBA" id="ARBA00022984"/>
    </source>
</evidence>
<keyword evidence="15 19" id="KW-0131">Cell cycle</keyword>
<evidence type="ECO:0000256" key="7">
    <source>
        <dbReference type="ARBA" id="ARBA00022490"/>
    </source>
</evidence>
<comment type="function">
    <text evidence="2 19">Cell wall formation.</text>
</comment>